<evidence type="ECO:0000313" key="2">
    <source>
        <dbReference type="EMBL" id="CAD9615979.1"/>
    </source>
</evidence>
<accession>A0A7S2LTM5</accession>
<dbReference type="InterPro" id="IPR005184">
    <property type="entry name" value="DUF306_Meta_HslJ"/>
</dbReference>
<evidence type="ECO:0000259" key="1">
    <source>
        <dbReference type="Pfam" id="PF03724"/>
    </source>
</evidence>
<dbReference type="AlphaFoldDB" id="A0A7S2LTM5"/>
<gene>
    <name evidence="2" type="ORF">SMAR0320_LOCUS15513</name>
</gene>
<dbReference type="PANTHER" id="PTHR35535">
    <property type="entry name" value="HEAT SHOCK PROTEIN HSLJ"/>
    <property type="match status" value="1"/>
</dbReference>
<dbReference type="InterPro" id="IPR038670">
    <property type="entry name" value="HslJ-like_sf"/>
</dbReference>
<feature type="domain" description="DUF306" evidence="1">
    <location>
        <begin position="43"/>
        <end position="154"/>
    </location>
</feature>
<reference evidence="2" key="1">
    <citation type="submission" date="2021-01" db="EMBL/GenBank/DDBJ databases">
        <authorList>
            <person name="Corre E."/>
            <person name="Pelletier E."/>
            <person name="Niang G."/>
            <person name="Scheremetjew M."/>
            <person name="Finn R."/>
            <person name="Kale V."/>
            <person name="Holt S."/>
            <person name="Cochrane G."/>
            <person name="Meng A."/>
            <person name="Brown T."/>
            <person name="Cohen L."/>
        </authorList>
    </citation>
    <scope>NUCLEOTIDE SEQUENCE</scope>
    <source>
        <strain evidence="2">SM1012Den-03</strain>
    </source>
</reference>
<dbReference type="PANTHER" id="PTHR35535:SF1">
    <property type="entry name" value="HEAT SHOCK PROTEIN HSLJ"/>
    <property type="match status" value="1"/>
</dbReference>
<dbReference type="EMBL" id="HBGZ01021550">
    <property type="protein sequence ID" value="CAD9615979.1"/>
    <property type="molecule type" value="Transcribed_RNA"/>
</dbReference>
<proteinExistence type="predicted"/>
<dbReference type="Pfam" id="PF03724">
    <property type="entry name" value="META"/>
    <property type="match status" value="1"/>
</dbReference>
<organism evidence="2">
    <name type="scientific">Skeletonema marinoi</name>
    <dbReference type="NCBI Taxonomy" id="267567"/>
    <lineage>
        <taxon>Eukaryota</taxon>
        <taxon>Sar</taxon>
        <taxon>Stramenopiles</taxon>
        <taxon>Ochrophyta</taxon>
        <taxon>Bacillariophyta</taxon>
        <taxon>Coscinodiscophyceae</taxon>
        <taxon>Thalassiosirophycidae</taxon>
        <taxon>Thalassiosirales</taxon>
        <taxon>Skeletonemataceae</taxon>
        <taxon>Skeletonema</taxon>
        <taxon>Skeletonema marinoi-dohrnii complex</taxon>
    </lineage>
</organism>
<protein>
    <recommendedName>
        <fullName evidence="1">DUF306 domain-containing protein</fullName>
    </recommendedName>
</protein>
<dbReference type="InterPro" id="IPR053147">
    <property type="entry name" value="Hsp_HslJ-like"/>
</dbReference>
<sequence>MRLSNLPSLGLASILFNALQSHSHKHQLLRGGQLPIPEAPSTEKLVGTHWQLKKIGGVPAIPDSQELFFKTETELSGNDGCNGFRGEWGTVENGQDSHNSDRPSITFDILATNRRMCRLTAEADEQKSNFMGALRQEAISFSFSADEKELTLYHTLDGNDVPIVMSRIPSPVQPHERLIGTDWVATGIVYPGSQNELLPVLKDYPVTLSFSKDQIDGSSGTNQFFGDIPKMTSMEFQVTNVGQTLMGWEEDVDPRRFQENAWMNILTTVNDETESPPEVVTLPYTLFDERIGDTDEWTKVLVLGSFQAPLARFVPLKDGMLDEWGKPIKQIESPLAHDAPLNGHELQDTPVLKDLYLDTFQLAGSKWRATNI</sequence>
<name>A0A7S2LTM5_9STRA</name>
<dbReference type="Gene3D" id="2.40.128.270">
    <property type="match status" value="2"/>
</dbReference>